<feature type="domain" description="N-acetyltransferase" evidence="1">
    <location>
        <begin position="95"/>
        <end position="158"/>
    </location>
</feature>
<sequence>MEFLYWCNPIQGELCECFNSYSDFRDMSVVPRELLVRHTYPIPGRGQHIYGGIYQLARHKMLGVGINPDYILDACLHDDMLLIAVEPITSNITKTKVLGFVSLKVHNTRCIEINVIASRNNHGGVGTTLMYHILKAARHCGFSVCFLKALVPAMEFYIKSNFTYLGTKEGPVFAMDLTTDLSIRRRPHMQRQNSLEQSAEDTRPLEEVEATLVNPTNAMEKGYYFPRNIPLRDYITEIGKLKAGAPWKWLHDTRVRENGLFIPTDVNVEYVKHSWGKELRVKRAKNSVRTVRTYLNKGLRSKSKKNHVTINM</sequence>
<dbReference type="InterPro" id="IPR000182">
    <property type="entry name" value="GNAT_dom"/>
</dbReference>
<dbReference type="EMBL" id="MN739523">
    <property type="protein sequence ID" value="QHT10646.1"/>
    <property type="molecule type" value="Genomic_DNA"/>
</dbReference>
<reference evidence="2" key="1">
    <citation type="journal article" date="2020" name="Nature">
        <title>Giant virus diversity and host interactions through global metagenomics.</title>
        <authorList>
            <person name="Schulz F."/>
            <person name="Roux S."/>
            <person name="Paez-Espino D."/>
            <person name="Jungbluth S."/>
            <person name="Walsh D.A."/>
            <person name="Denef V.J."/>
            <person name="McMahon K.D."/>
            <person name="Konstantinidis K.T."/>
            <person name="Eloe-Fadrosh E.A."/>
            <person name="Kyrpides N.C."/>
            <person name="Woyke T."/>
        </authorList>
    </citation>
    <scope>NUCLEOTIDE SEQUENCE</scope>
    <source>
        <strain evidence="2">GVMAG-M-3300023174-107</strain>
    </source>
</reference>
<dbReference type="AlphaFoldDB" id="A0A6C0D0Q3"/>
<organism evidence="2">
    <name type="scientific">viral metagenome</name>
    <dbReference type="NCBI Taxonomy" id="1070528"/>
    <lineage>
        <taxon>unclassified sequences</taxon>
        <taxon>metagenomes</taxon>
        <taxon>organismal metagenomes</taxon>
    </lineage>
</organism>
<evidence type="ECO:0000259" key="1">
    <source>
        <dbReference type="Pfam" id="PF00583"/>
    </source>
</evidence>
<proteinExistence type="predicted"/>
<dbReference type="GO" id="GO:0016747">
    <property type="term" value="F:acyltransferase activity, transferring groups other than amino-acyl groups"/>
    <property type="evidence" value="ECO:0007669"/>
    <property type="project" value="InterPro"/>
</dbReference>
<dbReference type="Gene3D" id="3.40.630.30">
    <property type="match status" value="1"/>
</dbReference>
<accession>A0A6C0D0Q3</accession>
<evidence type="ECO:0000313" key="2">
    <source>
        <dbReference type="EMBL" id="QHT10646.1"/>
    </source>
</evidence>
<dbReference type="Pfam" id="PF00583">
    <property type="entry name" value="Acetyltransf_1"/>
    <property type="match status" value="1"/>
</dbReference>
<dbReference type="InterPro" id="IPR016181">
    <property type="entry name" value="Acyl_CoA_acyltransferase"/>
</dbReference>
<dbReference type="SUPFAM" id="SSF55729">
    <property type="entry name" value="Acyl-CoA N-acyltransferases (Nat)"/>
    <property type="match status" value="1"/>
</dbReference>
<name>A0A6C0D0Q3_9ZZZZ</name>
<protein>
    <recommendedName>
        <fullName evidence="1">N-acetyltransferase domain-containing protein</fullName>
    </recommendedName>
</protein>